<evidence type="ECO:0000256" key="4">
    <source>
        <dbReference type="ARBA" id="ARBA00022553"/>
    </source>
</evidence>
<dbReference type="STRING" id="286115.A0A507CYR4"/>
<feature type="region of interest" description="Disordered" evidence="8">
    <location>
        <begin position="318"/>
        <end position="359"/>
    </location>
</feature>
<proteinExistence type="inferred from homology"/>
<evidence type="ECO:0000256" key="5">
    <source>
        <dbReference type="ARBA" id="ARBA00023054"/>
    </source>
</evidence>
<dbReference type="Proteomes" id="UP000320475">
    <property type="component" value="Unassembled WGS sequence"/>
</dbReference>
<dbReference type="InterPro" id="IPR007707">
    <property type="entry name" value="TACC_C"/>
</dbReference>
<feature type="coiled-coil region" evidence="7">
    <location>
        <begin position="458"/>
        <end position="602"/>
    </location>
</feature>
<gene>
    <name evidence="11" type="ORF">SeLEV6574_g04580</name>
    <name evidence="10" type="ORF">SeMB42_g04732</name>
</gene>
<dbReference type="Pfam" id="PF05010">
    <property type="entry name" value="TACC_C"/>
    <property type="match status" value="1"/>
</dbReference>
<feature type="compositionally biased region" description="Polar residues" evidence="8">
    <location>
        <begin position="340"/>
        <end position="350"/>
    </location>
</feature>
<evidence type="ECO:0000313" key="12">
    <source>
        <dbReference type="Proteomes" id="UP000317494"/>
    </source>
</evidence>
<evidence type="ECO:0000313" key="10">
    <source>
        <dbReference type="EMBL" id="TPX43419.1"/>
    </source>
</evidence>
<evidence type="ECO:0000313" key="13">
    <source>
        <dbReference type="Proteomes" id="UP000320475"/>
    </source>
</evidence>
<feature type="region of interest" description="Disordered" evidence="8">
    <location>
        <begin position="179"/>
        <end position="282"/>
    </location>
</feature>
<evidence type="ECO:0000256" key="3">
    <source>
        <dbReference type="ARBA" id="ARBA00022490"/>
    </source>
</evidence>
<keyword evidence="6" id="KW-0206">Cytoskeleton</keyword>
<sequence>MSGSSPHQPTNSQGVKGKLLEYVVSASSSPVAPSSTASNYFERASEDAGTKRLSPLPPKSTPTNSPFQRGSRSTSLSSTSLLLRSPSSFLNSPVRWGALAPGYAPNLVPLSQHSLAPANLVPELALSAEPMSKSSVNLAAGIRSIGSIDDIDLGSDGPGTMTAESSVKSTPKATKIAEADINPFVNDNNHQTEEPSATMASSQTPPLNGNTAMEVDSPIPTAEEDDDDLLLTPTRPPSSDSKPREESWIYATSPPHYSLSSSSSTRINFNKNDSAQDSVDADLPDLDTDVALLDEAPPFTTSRPLPDSDADVALLDEAPPFTTSRTQSDLYLNDSGPRKVSSNSESNNSDTPHEASASLVNASRKAISEFDPLNIPLDWMLNTPVSISKTSIGSRSNDSNGVMDLSMANGVSTRLIDITSPKSMTRYSERDVERIKADLREQLGKESERETRELRSQCEASNDKYRKIQSTLAEWEQAMQDMIADSQKEKEISHRTIEKQRQMIDQLKEENTKLAKERDRAILQAKQANVLFESSQKDNEDLKESIELIQRDVDIARQRYDVLKAHAEEKLESANVEIAKVRATYEKEISGYKIRISKAELQASSLEKVVAQRTNENIELTKICDQLLAHVQDGTS</sequence>
<evidence type="ECO:0000313" key="11">
    <source>
        <dbReference type="EMBL" id="TPX44313.1"/>
    </source>
</evidence>
<dbReference type="Proteomes" id="UP000317494">
    <property type="component" value="Unassembled WGS sequence"/>
</dbReference>
<keyword evidence="5 7" id="KW-0175">Coiled coil</keyword>
<feature type="region of interest" description="Disordered" evidence="8">
    <location>
        <begin position="27"/>
        <end position="80"/>
    </location>
</feature>
<organism evidence="11 13">
    <name type="scientific">Synchytrium endobioticum</name>
    <dbReference type="NCBI Taxonomy" id="286115"/>
    <lineage>
        <taxon>Eukaryota</taxon>
        <taxon>Fungi</taxon>
        <taxon>Fungi incertae sedis</taxon>
        <taxon>Chytridiomycota</taxon>
        <taxon>Chytridiomycota incertae sedis</taxon>
        <taxon>Chytridiomycetes</taxon>
        <taxon>Synchytriales</taxon>
        <taxon>Synchytriaceae</taxon>
        <taxon>Synchytrium</taxon>
    </lineage>
</organism>
<evidence type="ECO:0000256" key="8">
    <source>
        <dbReference type="SAM" id="MobiDB-lite"/>
    </source>
</evidence>
<accession>A0A507CYR4</accession>
<dbReference type="EMBL" id="QEAN01000200">
    <property type="protein sequence ID" value="TPX43419.1"/>
    <property type="molecule type" value="Genomic_DNA"/>
</dbReference>
<evidence type="ECO:0000256" key="6">
    <source>
        <dbReference type="ARBA" id="ARBA00023212"/>
    </source>
</evidence>
<dbReference type="GO" id="GO:0007052">
    <property type="term" value="P:mitotic spindle organization"/>
    <property type="evidence" value="ECO:0007669"/>
    <property type="project" value="InterPro"/>
</dbReference>
<evidence type="ECO:0000256" key="1">
    <source>
        <dbReference type="ARBA" id="ARBA00004245"/>
    </source>
</evidence>
<dbReference type="OrthoDB" id="10255048at2759"/>
<feature type="compositionally biased region" description="Polar residues" evidence="8">
    <location>
        <begin position="321"/>
        <end position="330"/>
    </location>
</feature>
<comment type="similarity">
    <text evidence="2">Belongs to the TACC family.</text>
</comment>
<dbReference type="PANTHER" id="PTHR13924">
    <property type="entry name" value="TRANSFORMING ACIDIC COILED-COIL CONTAINING PROTEIN 1/2"/>
    <property type="match status" value="1"/>
</dbReference>
<reference evidence="12 13" key="1">
    <citation type="journal article" date="2019" name="Sci. Rep.">
        <title>Comparative genomics of chytrid fungi reveal insights into the obligate biotrophic and pathogenic lifestyle of Synchytrium endobioticum.</title>
        <authorList>
            <person name="van de Vossenberg B.T.L.H."/>
            <person name="Warris S."/>
            <person name="Nguyen H.D.T."/>
            <person name="van Gent-Pelzer M.P.E."/>
            <person name="Joly D.L."/>
            <person name="van de Geest H.C."/>
            <person name="Bonants P.J.M."/>
            <person name="Smith D.S."/>
            <person name="Levesque C.A."/>
            <person name="van der Lee T.A.J."/>
        </authorList>
    </citation>
    <scope>NUCLEOTIDE SEQUENCE [LARGE SCALE GENOMIC DNA]</scope>
    <source>
        <strain evidence="11 13">LEV6574</strain>
        <strain evidence="10 12">MB42</strain>
    </source>
</reference>
<name>A0A507CYR4_9FUNG</name>
<feature type="compositionally biased region" description="Polar residues" evidence="8">
    <location>
        <begin position="185"/>
        <end position="211"/>
    </location>
</feature>
<dbReference type="AlphaFoldDB" id="A0A507CYR4"/>
<feature type="compositionally biased region" description="Polar residues" evidence="8">
    <location>
        <begin position="61"/>
        <end position="70"/>
    </location>
</feature>
<feature type="compositionally biased region" description="Low complexity" evidence="8">
    <location>
        <begin position="71"/>
        <end position="80"/>
    </location>
</feature>
<feature type="compositionally biased region" description="Polar residues" evidence="8">
    <location>
        <begin position="265"/>
        <end position="277"/>
    </location>
</feature>
<protein>
    <recommendedName>
        <fullName evidence="9">Transforming acidic coiled-coil-containing protein C-terminal domain-containing protein</fullName>
    </recommendedName>
</protein>
<comment type="caution">
    <text evidence="11">The sequence shown here is derived from an EMBL/GenBank/DDBJ whole genome shotgun (WGS) entry which is preliminary data.</text>
</comment>
<keyword evidence="4" id="KW-0597">Phosphoprotein</keyword>
<dbReference type="VEuPathDB" id="FungiDB:SeMB42_g04732"/>
<feature type="domain" description="Transforming acidic coiled-coil-containing protein C-terminal" evidence="9">
    <location>
        <begin position="427"/>
        <end position="627"/>
    </location>
</feature>
<dbReference type="InterPro" id="IPR039915">
    <property type="entry name" value="TACC"/>
</dbReference>
<keyword evidence="12" id="KW-1185">Reference proteome</keyword>
<evidence type="ECO:0000259" key="9">
    <source>
        <dbReference type="Pfam" id="PF05010"/>
    </source>
</evidence>
<dbReference type="GO" id="GO:0005856">
    <property type="term" value="C:cytoskeleton"/>
    <property type="evidence" value="ECO:0007669"/>
    <property type="project" value="UniProtKB-SubCell"/>
</dbReference>
<feature type="compositionally biased region" description="Low complexity" evidence="8">
    <location>
        <begin position="230"/>
        <end position="240"/>
    </location>
</feature>
<feature type="compositionally biased region" description="Low complexity" evidence="8">
    <location>
        <begin position="27"/>
        <end position="38"/>
    </location>
</feature>
<keyword evidence="3" id="KW-0963">Cytoplasm</keyword>
<dbReference type="PANTHER" id="PTHR13924:SF10">
    <property type="entry name" value="TRANSFORMING ACIDIC COILED-COIL PROTEIN, ISOFORM K"/>
    <property type="match status" value="1"/>
</dbReference>
<evidence type="ECO:0000256" key="7">
    <source>
        <dbReference type="SAM" id="Coils"/>
    </source>
</evidence>
<dbReference type="EMBL" id="QEAM01000188">
    <property type="protein sequence ID" value="TPX44313.1"/>
    <property type="molecule type" value="Genomic_DNA"/>
</dbReference>
<comment type="subcellular location">
    <subcellularLocation>
        <location evidence="1">Cytoplasm</location>
        <location evidence="1">Cytoskeleton</location>
    </subcellularLocation>
</comment>
<dbReference type="Gene3D" id="1.20.5.1700">
    <property type="match status" value="1"/>
</dbReference>
<evidence type="ECO:0000256" key="2">
    <source>
        <dbReference type="ARBA" id="ARBA00009423"/>
    </source>
</evidence>